<dbReference type="InterPro" id="IPR024434">
    <property type="entry name" value="TSCPD_dom"/>
</dbReference>
<sequence>YIYHKLPARELWEKITRSTYDYAEPGVIFIDRINKRNNLWYCEKISCTNPCGEQSLPPHGACDLGAINLAVMVKNPFTEYASLKIERIGEVAKIAMRFLDNVLDETHYPISEQRMESMNKRRTGLGITGLGNMLQQLGIRYGSKRATETTRVVMRTIRDTAYYASVNLAKERGPFPLFGRDKYTQGKFIKTLPKKLQSDIYSHGIRNGVLLTIAPTGTTSIYYGNVSSGLEPTFAWRYNRKMRQADGSFKEFEQVEDYGYRLYKEVHDITDEDDEIMSVGLPNYMVATHDLTVRDHLVMQAVCQEYVDASISKTINCPREMTFEDFKDVYITAYDMDLKGCTTYHPSEILEKVRGSILSVATPKDQTQLSPIVKRPVELQGRTYKTKWQEHAYYITINDYVDKDGNSRPFEVFINTKDASHQEWIMALTRSISAIFRRGGDFMFIIKELQEVHSSLGGAWVGKKYVPSLVALIGSVLEDHLTKYHKGILGLNHFEGETITVLAEGKVGGVTHHDSGEQCPKCQAPALINKEGCQTCLSCDYSTCG</sequence>
<keyword evidence="6" id="KW-0237">DNA synthesis</keyword>
<reference evidence="15" key="1">
    <citation type="journal article" date="2015" name="Nature">
        <title>Complex archaea that bridge the gap between prokaryotes and eukaryotes.</title>
        <authorList>
            <person name="Spang A."/>
            <person name="Saw J.H."/>
            <person name="Jorgensen S.L."/>
            <person name="Zaremba-Niedzwiedzka K."/>
            <person name="Martijn J."/>
            <person name="Lind A.E."/>
            <person name="van Eijk R."/>
            <person name="Schleper C."/>
            <person name="Guy L."/>
            <person name="Ettema T.J."/>
        </authorList>
    </citation>
    <scope>NUCLEOTIDE SEQUENCE</scope>
</reference>
<evidence type="ECO:0000256" key="5">
    <source>
        <dbReference type="ARBA" id="ARBA00022628"/>
    </source>
</evidence>
<dbReference type="GO" id="GO:0004748">
    <property type="term" value="F:ribonucleoside-diphosphate reductase activity, thioredoxin disulfide as acceptor"/>
    <property type="evidence" value="ECO:0007669"/>
    <property type="project" value="UniProtKB-EC"/>
</dbReference>
<evidence type="ECO:0000256" key="1">
    <source>
        <dbReference type="ARBA" id="ARBA00001922"/>
    </source>
</evidence>
<evidence type="ECO:0000313" key="15">
    <source>
        <dbReference type="EMBL" id="KKM85439.1"/>
    </source>
</evidence>
<keyword evidence="8" id="KW-0560">Oxidoreductase</keyword>
<evidence type="ECO:0000256" key="12">
    <source>
        <dbReference type="ARBA" id="ARBA00047754"/>
    </source>
</evidence>
<keyword evidence="7" id="KW-0547">Nucleotide-binding</keyword>
<dbReference type="PANTHER" id="PTHR43371:SF1">
    <property type="entry name" value="RIBONUCLEOSIDE-DIPHOSPHATE REDUCTASE"/>
    <property type="match status" value="1"/>
</dbReference>
<keyword evidence="5" id="KW-0846">Cobalamin</keyword>
<comment type="catalytic activity">
    <reaction evidence="12">
        <text>a 2'-deoxyribonucleoside 5'-diphosphate + [thioredoxin]-disulfide + H2O = a ribonucleoside 5'-diphosphate + [thioredoxin]-dithiol</text>
        <dbReference type="Rhea" id="RHEA:23252"/>
        <dbReference type="Rhea" id="RHEA-COMP:10698"/>
        <dbReference type="Rhea" id="RHEA-COMP:10700"/>
        <dbReference type="ChEBI" id="CHEBI:15377"/>
        <dbReference type="ChEBI" id="CHEBI:29950"/>
        <dbReference type="ChEBI" id="CHEBI:50058"/>
        <dbReference type="ChEBI" id="CHEBI:57930"/>
        <dbReference type="ChEBI" id="CHEBI:73316"/>
        <dbReference type="EC" id="1.17.4.1"/>
    </reaction>
</comment>
<keyword evidence="9" id="KW-0170">Cobalt</keyword>
<evidence type="ECO:0000259" key="13">
    <source>
        <dbReference type="Pfam" id="PF02867"/>
    </source>
</evidence>
<evidence type="ECO:0000256" key="3">
    <source>
        <dbReference type="ARBA" id="ARBA00012274"/>
    </source>
</evidence>
<comment type="similarity">
    <text evidence="2">Belongs to the ribonucleoside diphosphate reductase class-2 family.</text>
</comment>
<feature type="domain" description="Ribonucleotide reductase large subunit C-terminal" evidence="13">
    <location>
        <begin position="5"/>
        <end position="344"/>
    </location>
</feature>
<evidence type="ECO:0000256" key="7">
    <source>
        <dbReference type="ARBA" id="ARBA00022741"/>
    </source>
</evidence>
<dbReference type="AlphaFoldDB" id="A0A0F9KT16"/>
<comment type="caution">
    <text evidence="15">The sequence shown here is derived from an EMBL/GenBank/DDBJ whole genome shotgun (WGS) entry which is preliminary data.</text>
</comment>
<feature type="non-terminal residue" evidence="15">
    <location>
        <position position="1"/>
    </location>
</feature>
<dbReference type="EMBL" id="LAZR01007410">
    <property type="protein sequence ID" value="KKM85439.1"/>
    <property type="molecule type" value="Genomic_DNA"/>
</dbReference>
<dbReference type="InterPro" id="IPR050862">
    <property type="entry name" value="RdRp_reductase_class-2"/>
</dbReference>
<protein>
    <recommendedName>
        <fullName evidence="4">Vitamin B12-dependent ribonucleotide reductase</fullName>
        <ecNumber evidence="3">1.17.4.1</ecNumber>
    </recommendedName>
    <alternativeName>
        <fullName evidence="11">Ribonucleoside-diphosphate reductase NrdJ</fullName>
    </alternativeName>
</protein>
<evidence type="ECO:0000256" key="9">
    <source>
        <dbReference type="ARBA" id="ARBA00023285"/>
    </source>
</evidence>
<dbReference type="GO" id="GO:0000166">
    <property type="term" value="F:nucleotide binding"/>
    <property type="evidence" value="ECO:0007669"/>
    <property type="project" value="UniProtKB-KW"/>
</dbReference>
<dbReference type="PANTHER" id="PTHR43371">
    <property type="entry name" value="VITAMIN B12-DEPENDENT RIBONUCLEOTIDE REDUCTASE"/>
    <property type="match status" value="1"/>
</dbReference>
<comment type="cofactor">
    <cofactor evidence="1">
        <name>adenosylcob(III)alamin</name>
        <dbReference type="ChEBI" id="CHEBI:18408"/>
    </cofactor>
</comment>
<dbReference type="Pfam" id="PF12637">
    <property type="entry name" value="TSCPD"/>
    <property type="match status" value="1"/>
</dbReference>
<evidence type="ECO:0000256" key="2">
    <source>
        <dbReference type="ARBA" id="ARBA00007405"/>
    </source>
</evidence>
<organism evidence="15">
    <name type="scientific">marine sediment metagenome</name>
    <dbReference type="NCBI Taxonomy" id="412755"/>
    <lineage>
        <taxon>unclassified sequences</taxon>
        <taxon>metagenomes</taxon>
        <taxon>ecological metagenomes</taxon>
    </lineage>
</organism>
<dbReference type="SUPFAM" id="SSF51998">
    <property type="entry name" value="PFL-like glycyl radical enzymes"/>
    <property type="match status" value="1"/>
</dbReference>
<evidence type="ECO:0000256" key="4">
    <source>
        <dbReference type="ARBA" id="ARBA00014409"/>
    </source>
</evidence>
<dbReference type="InterPro" id="IPR000788">
    <property type="entry name" value="RNR_lg_C"/>
</dbReference>
<dbReference type="PRINTS" id="PR01183">
    <property type="entry name" value="RIBORDTASEM1"/>
</dbReference>
<dbReference type="Pfam" id="PF02867">
    <property type="entry name" value="Ribonuc_red_lgC"/>
    <property type="match status" value="1"/>
</dbReference>
<name>A0A0F9KT16_9ZZZZ</name>
<feature type="domain" description="TSCPD" evidence="14">
    <location>
        <begin position="375"/>
        <end position="481"/>
    </location>
</feature>
<evidence type="ECO:0000256" key="11">
    <source>
        <dbReference type="ARBA" id="ARBA00033050"/>
    </source>
</evidence>
<dbReference type="GO" id="GO:0071897">
    <property type="term" value="P:DNA biosynthetic process"/>
    <property type="evidence" value="ECO:0007669"/>
    <property type="project" value="UniProtKB-KW"/>
</dbReference>
<evidence type="ECO:0000256" key="10">
    <source>
        <dbReference type="ARBA" id="ARBA00025437"/>
    </source>
</evidence>
<proteinExistence type="inferred from homology"/>
<evidence type="ECO:0000256" key="8">
    <source>
        <dbReference type="ARBA" id="ARBA00023002"/>
    </source>
</evidence>
<dbReference type="Gene3D" id="3.20.70.20">
    <property type="match status" value="1"/>
</dbReference>
<comment type="function">
    <text evidence="10">Catalyzes the reduction of ribonucleotides to deoxyribonucleotides. May function to provide a pool of deoxyribonucleotide precursors for DNA repair during oxygen limitation and/or for immediate growth after restoration of oxygen.</text>
</comment>
<dbReference type="GO" id="GO:0031419">
    <property type="term" value="F:cobalamin binding"/>
    <property type="evidence" value="ECO:0007669"/>
    <property type="project" value="UniProtKB-KW"/>
</dbReference>
<accession>A0A0F9KT16</accession>
<evidence type="ECO:0000259" key="14">
    <source>
        <dbReference type="Pfam" id="PF12637"/>
    </source>
</evidence>
<evidence type="ECO:0000256" key="6">
    <source>
        <dbReference type="ARBA" id="ARBA00022634"/>
    </source>
</evidence>
<gene>
    <name evidence="15" type="ORF">LCGC14_1288970</name>
</gene>
<dbReference type="EC" id="1.17.4.1" evidence="3"/>